<protein>
    <submittedName>
        <fullName evidence="1">Uncharacterized protein</fullName>
    </submittedName>
</protein>
<sequence length="81" mass="9665">MQLQYVNSIYREGHNRMKQDACLVLQAIYNILLREGGIDRSTALERGWDRTIEHYNRLKSAQQRKEPILDHTQNLLNRLQE</sequence>
<organism evidence="1 2">
    <name type="scientific">Natronorubrum sulfidifaciens JCM 14089</name>
    <dbReference type="NCBI Taxonomy" id="1230460"/>
    <lineage>
        <taxon>Archaea</taxon>
        <taxon>Methanobacteriati</taxon>
        <taxon>Methanobacteriota</taxon>
        <taxon>Stenosarchaea group</taxon>
        <taxon>Halobacteria</taxon>
        <taxon>Halobacteriales</taxon>
        <taxon>Natrialbaceae</taxon>
        <taxon>Natronorubrum</taxon>
    </lineage>
</organism>
<dbReference type="Proteomes" id="UP000011661">
    <property type="component" value="Unassembled WGS sequence"/>
</dbReference>
<proteinExistence type="predicted"/>
<comment type="caution">
    <text evidence="1">The sequence shown here is derived from an EMBL/GenBank/DDBJ whole genome shotgun (WGS) entry which is preliminary data.</text>
</comment>
<reference evidence="1 2" key="1">
    <citation type="journal article" date="2014" name="PLoS Genet.">
        <title>Phylogenetically driven sequencing of extremely halophilic archaea reveals strategies for static and dynamic osmo-response.</title>
        <authorList>
            <person name="Becker E.A."/>
            <person name="Seitzer P.M."/>
            <person name="Tritt A."/>
            <person name="Larsen D."/>
            <person name="Krusor M."/>
            <person name="Yao A.I."/>
            <person name="Wu D."/>
            <person name="Madern D."/>
            <person name="Eisen J.A."/>
            <person name="Darling A.E."/>
            <person name="Facciotti M.T."/>
        </authorList>
    </citation>
    <scope>NUCLEOTIDE SEQUENCE [LARGE SCALE GENOMIC DNA]</scope>
    <source>
        <strain evidence="1 2">JCM 14089</strain>
    </source>
</reference>
<evidence type="ECO:0000313" key="1">
    <source>
        <dbReference type="EMBL" id="ELY40409.1"/>
    </source>
</evidence>
<accession>L9VTC2</accession>
<keyword evidence="2" id="KW-1185">Reference proteome</keyword>
<name>L9VTC2_9EURY</name>
<dbReference type="AlphaFoldDB" id="L9VTC2"/>
<gene>
    <name evidence="1" type="ORF">C495_17362</name>
</gene>
<evidence type="ECO:0000313" key="2">
    <source>
        <dbReference type="Proteomes" id="UP000011661"/>
    </source>
</evidence>
<dbReference type="EMBL" id="AOHX01000063">
    <property type="protein sequence ID" value="ELY40409.1"/>
    <property type="molecule type" value="Genomic_DNA"/>
</dbReference>
<feature type="non-terminal residue" evidence="1">
    <location>
        <position position="81"/>
    </location>
</feature>